<dbReference type="PANTHER" id="PTHR16320">
    <property type="entry name" value="SPHINGOMYELINASE FAMILY MEMBER"/>
    <property type="match status" value="1"/>
</dbReference>
<evidence type="ECO:0000256" key="4">
    <source>
        <dbReference type="SAM" id="MobiDB-lite"/>
    </source>
</evidence>
<keyword evidence="2" id="KW-0732">Signal</keyword>
<dbReference type="InterPro" id="IPR005135">
    <property type="entry name" value="Endo/exonuclease/phosphatase"/>
</dbReference>
<dbReference type="Gene3D" id="3.60.10.10">
    <property type="entry name" value="Endonuclease/exonuclease/phosphatase"/>
    <property type="match status" value="1"/>
</dbReference>
<dbReference type="InterPro" id="IPR036691">
    <property type="entry name" value="Endo/exonu/phosph_ase_sf"/>
</dbReference>
<gene>
    <name evidence="6" type="primary">sph</name>
    <name evidence="6" type="ORF">F5544_31000</name>
</gene>
<dbReference type="SUPFAM" id="SSF56219">
    <property type="entry name" value="DNase I-like"/>
    <property type="match status" value="1"/>
</dbReference>
<protein>
    <submittedName>
        <fullName evidence="6">Sphingomyelin phosphodiesterase</fullName>
        <ecNumber evidence="6">3.1.4.12</ecNumber>
    </submittedName>
</protein>
<dbReference type="CDD" id="cd09078">
    <property type="entry name" value="nSMase"/>
    <property type="match status" value="1"/>
</dbReference>
<sequence>MYRSSMRHSPTPDRSHGPVDLCPMHLRTMLTSLALALVGMSSTPIASAAPADLKIATYNVFLFSRNAYPNWGQQARADLIKADGVLAGQDVVVLQEMFDNETSERLLANLSDAYPHQTPVMGRSRSGWDSTQGSYSNTVPEDGGVAVVSRWPIAEKIQYVYKDACGWDNQANKGFVYVKTMSPNGPVHVLGTHMQADATRCTVPEAPIRAKQLDEVVTFLKAKAIPADETVVFAGDLNIDRSAPEYTDALRRLNARTPESTTGHPFSFDPQTNSISMDRDKGHPRQQLDHVLLLNGHAGPARWNNETRMIHSPKWTVSSWGKEYSYTDYSDHYPVFATAN</sequence>
<name>A0A6G9YM93_9NOCA</name>
<dbReference type="EMBL" id="CP046172">
    <property type="protein sequence ID" value="QIS14043.1"/>
    <property type="molecule type" value="Genomic_DNA"/>
</dbReference>
<dbReference type="EC" id="3.1.4.12" evidence="6"/>
<dbReference type="GO" id="GO:0005576">
    <property type="term" value="C:extracellular region"/>
    <property type="evidence" value="ECO:0007669"/>
    <property type="project" value="InterPro"/>
</dbReference>
<organism evidence="6 7">
    <name type="scientific">Nocardia arthritidis</name>
    <dbReference type="NCBI Taxonomy" id="228602"/>
    <lineage>
        <taxon>Bacteria</taxon>
        <taxon>Bacillati</taxon>
        <taxon>Actinomycetota</taxon>
        <taxon>Actinomycetes</taxon>
        <taxon>Mycobacteriales</taxon>
        <taxon>Nocardiaceae</taxon>
        <taxon>Nocardia</taxon>
    </lineage>
</organism>
<dbReference type="Pfam" id="PF03372">
    <property type="entry name" value="Exo_endo_phos"/>
    <property type="match status" value="1"/>
</dbReference>
<dbReference type="InterPro" id="IPR017766">
    <property type="entry name" value="Sphingomyelinase/PLipase_C"/>
</dbReference>
<evidence type="ECO:0000313" key="6">
    <source>
        <dbReference type="EMBL" id="QIS14043.1"/>
    </source>
</evidence>
<dbReference type="NCBIfam" id="TIGR03395">
    <property type="entry name" value="sphingomy"/>
    <property type="match status" value="1"/>
</dbReference>
<feature type="domain" description="Endonuclease/exonuclease/phosphatase" evidence="5">
    <location>
        <begin position="56"/>
        <end position="332"/>
    </location>
</feature>
<reference evidence="6 7" key="1">
    <citation type="journal article" date="2019" name="ACS Chem. Biol.">
        <title>Identification and Mobilization of a Cryptic Antibiotic Biosynthesis Gene Locus from a Human-Pathogenic Nocardia Isolate.</title>
        <authorList>
            <person name="Herisse M."/>
            <person name="Ishida K."/>
            <person name="Porter J.L."/>
            <person name="Howden B."/>
            <person name="Hertweck C."/>
            <person name="Stinear T.P."/>
            <person name="Pidot S.J."/>
        </authorList>
    </citation>
    <scope>NUCLEOTIDE SEQUENCE [LARGE SCALE GENOMIC DNA]</scope>
    <source>
        <strain evidence="6 7">AUSMDU00012717</strain>
    </source>
</reference>
<evidence type="ECO:0000256" key="2">
    <source>
        <dbReference type="ARBA" id="ARBA00022729"/>
    </source>
</evidence>
<evidence type="ECO:0000256" key="3">
    <source>
        <dbReference type="ARBA" id="ARBA00022801"/>
    </source>
</evidence>
<evidence type="ECO:0000259" key="5">
    <source>
        <dbReference type="Pfam" id="PF03372"/>
    </source>
</evidence>
<evidence type="ECO:0000256" key="1">
    <source>
        <dbReference type="ARBA" id="ARBA00006335"/>
    </source>
</evidence>
<feature type="compositionally biased region" description="Polar residues" evidence="4">
    <location>
        <begin position="257"/>
        <end position="276"/>
    </location>
</feature>
<evidence type="ECO:0000313" key="7">
    <source>
        <dbReference type="Proteomes" id="UP000503540"/>
    </source>
</evidence>
<dbReference type="KEGG" id="nah:F5544_31000"/>
<dbReference type="Proteomes" id="UP000503540">
    <property type="component" value="Chromosome"/>
</dbReference>
<comment type="similarity">
    <text evidence="1">Belongs to the neutral sphingomyelinase family.</text>
</comment>
<dbReference type="AlphaFoldDB" id="A0A6G9YM93"/>
<proteinExistence type="inferred from homology"/>
<dbReference type="PANTHER" id="PTHR16320:SF23">
    <property type="entry name" value="SPHINGOMYELINASE C 1"/>
    <property type="match status" value="1"/>
</dbReference>
<keyword evidence="3 6" id="KW-0378">Hydrolase</keyword>
<dbReference type="InterPro" id="IPR038772">
    <property type="entry name" value="Sph/SMPD2-like"/>
</dbReference>
<keyword evidence="7" id="KW-1185">Reference proteome</keyword>
<dbReference type="GO" id="GO:0004767">
    <property type="term" value="F:sphingomyelin phosphodiesterase activity"/>
    <property type="evidence" value="ECO:0007669"/>
    <property type="project" value="UniProtKB-EC"/>
</dbReference>
<feature type="region of interest" description="Disordered" evidence="4">
    <location>
        <begin position="257"/>
        <end position="282"/>
    </location>
</feature>
<accession>A0A6G9YM93</accession>